<feature type="transmembrane region" description="Helical" evidence="1">
    <location>
        <begin position="413"/>
        <end position="435"/>
    </location>
</feature>
<comment type="caution">
    <text evidence="2">The sequence shown here is derived from an EMBL/GenBank/DDBJ whole genome shotgun (WGS) entry which is preliminary data.</text>
</comment>
<dbReference type="EMBL" id="SPNV01000122">
    <property type="protein sequence ID" value="KAF5860693.1"/>
    <property type="molecule type" value="Genomic_DNA"/>
</dbReference>
<feature type="transmembrane region" description="Helical" evidence="1">
    <location>
        <begin position="190"/>
        <end position="211"/>
    </location>
</feature>
<reference evidence="2 3" key="1">
    <citation type="submission" date="2019-04" db="EMBL/GenBank/DDBJ databases">
        <title>Aspergillus burnettii sp. nov., novel species from soil in southeast Queensland.</title>
        <authorList>
            <person name="Gilchrist C.L.M."/>
            <person name="Pitt J.I."/>
            <person name="Lange L."/>
            <person name="Lacey H.J."/>
            <person name="Vuong D."/>
            <person name="Midgley D.J."/>
            <person name="Greenfield P."/>
            <person name="Bradbury M."/>
            <person name="Lacey E."/>
            <person name="Busk P.K."/>
            <person name="Pilgaard B."/>
            <person name="Chooi Y.H."/>
            <person name="Piggott A.M."/>
        </authorList>
    </citation>
    <scope>NUCLEOTIDE SEQUENCE [LARGE SCALE GENOMIC DNA]</scope>
    <source>
        <strain evidence="2 3">FRR 5400</strain>
    </source>
</reference>
<gene>
    <name evidence="2" type="ORF">ETB97_001261</name>
</gene>
<protein>
    <submittedName>
        <fullName evidence="2">Uncharacterized protein</fullName>
    </submittedName>
</protein>
<proteinExistence type="predicted"/>
<evidence type="ECO:0000313" key="2">
    <source>
        <dbReference type="EMBL" id="KAF5860693.1"/>
    </source>
</evidence>
<dbReference type="AlphaFoldDB" id="A0A8H6A115"/>
<sequence length="511" mass="57522">MAWTPSDLSGASCMDPFVVFQSFNNLATCFSIFGLPEHTDGEGLTSSQKEGYHLSANSTFGNLIGDCLNQYCEVPDPELEGCDTLGRTPDGYYRVFTYPRQEFKTVTCDSVDNDVNDDIGGVGVLLSFAMQSAILLYVNFIVLILKFIPAVARCIRRCTKRARSKTKPQFGYHHFSVIKSMMVEFQEAQCFFMLSFQCAALIALAAGPQVFEATSLLQVASNISMAKSVALMGILPITYGLWVLHKIGLHSWYISAWSAITIVTSSVTLHLCKVEPRADNLQGIATSDRLDKCGFFPPPLIYCRSEIYRDSSFMNAFFFGLTDVFLSYSCIGIYGLLLLKRLAPYPKRWFSRKPWFQGTYHRVHPWLVSKGVRFLSGSLTVFIELFLLFYNFIYVATVVARSFPAISLDSWSFGQIIAVTIWAPIISKYLHWVLFGTDSYSAIRFPSPYKIIRVKSTNDEDQIEDEDRLFIHLPSTSDLTINPKSKKFIVTDVELTPVPDSKESLVSTRHS</sequence>
<keyword evidence="3" id="KW-1185">Reference proteome</keyword>
<feature type="transmembrane region" description="Helical" evidence="1">
    <location>
        <begin position="372"/>
        <end position="393"/>
    </location>
</feature>
<feature type="transmembrane region" description="Helical" evidence="1">
    <location>
        <begin position="251"/>
        <end position="271"/>
    </location>
</feature>
<name>A0A8H6A115_PETAA</name>
<dbReference type="Proteomes" id="UP000541154">
    <property type="component" value="Unassembled WGS sequence"/>
</dbReference>
<keyword evidence="1" id="KW-0472">Membrane</keyword>
<feature type="transmembrane region" description="Helical" evidence="1">
    <location>
        <begin position="134"/>
        <end position="155"/>
    </location>
</feature>
<feature type="transmembrane region" description="Helical" evidence="1">
    <location>
        <begin position="223"/>
        <end position="244"/>
    </location>
</feature>
<organism evidence="2 3">
    <name type="scientific">Petromyces alliaceus</name>
    <name type="common">Aspergillus alliaceus</name>
    <dbReference type="NCBI Taxonomy" id="209559"/>
    <lineage>
        <taxon>Eukaryota</taxon>
        <taxon>Fungi</taxon>
        <taxon>Dikarya</taxon>
        <taxon>Ascomycota</taxon>
        <taxon>Pezizomycotina</taxon>
        <taxon>Eurotiomycetes</taxon>
        <taxon>Eurotiomycetidae</taxon>
        <taxon>Eurotiales</taxon>
        <taxon>Aspergillaceae</taxon>
        <taxon>Aspergillus</taxon>
        <taxon>Aspergillus subgen. Circumdati</taxon>
    </lineage>
</organism>
<evidence type="ECO:0000256" key="1">
    <source>
        <dbReference type="SAM" id="Phobius"/>
    </source>
</evidence>
<feature type="transmembrane region" description="Helical" evidence="1">
    <location>
        <begin position="316"/>
        <end position="339"/>
    </location>
</feature>
<evidence type="ECO:0000313" key="3">
    <source>
        <dbReference type="Proteomes" id="UP000541154"/>
    </source>
</evidence>
<keyword evidence="1" id="KW-1133">Transmembrane helix</keyword>
<keyword evidence="1" id="KW-0812">Transmembrane</keyword>
<accession>A0A8H6A115</accession>